<organism evidence="2 3">
    <name type="scientific">Massilia eurypsychrophila</name>
    <dbReference type="NCBI Taxonomy" id="1485217"/>
    <lineage>
        <taxon>Bacteria</taxon>
        <taxon>Pseudomonadati</taxon>
        <taxon>Pseudomonadota</taxon>
        <taxon>Betaproteobacteria</taxon>
        <taxon>Burkholderiales</taxon>
        <taxon>Oxalobacteraceae</taxon>
        <taxon>Telluria group</taxon>
        <taxon>Massilia</taxon>
    </lineage>
</organism>
<protein>
    <recommendedName>
        <fullName evidence="1">Ice-binding protein C-terminal domain-containing protein</fullName>
    </recommendedName>
</protein>
<accession>A0A2G8TG56</accession>
<dbReference type="EMBL" id="PDOC01000005">
    <property type="protein sequence ID" value="PIL45004.1"/>
    <property type="molecule type" value="Genomic_DNA"/>
</dbReference>
<dbReference type="AlphaFoldDB" id="A0A2G8TG56"/>
<dbReference type="RefSeq" id="WP_099788508.1">
    <property type="nucleotide sequence ID" value="NZ_JBHLYV010000032.1"/>
</dbReference>
<gene>
    <name evidence="2" type="ORF">CR105_11070</name>
</gene>
<evidence type="ECO:0000259" key="1">
    <source>
        <dbReference type="Pfam" id="PF07589"/>
    </source>
</evidence>
<dbReference type="InterPro" id="IPR013424">
    <property type="entry name" value="Ice-binding_C"/>
</dbReference>
<comment type="caution">
    <text evidence="2">The sequence shown here is derived from an EMBL/GenBank/DDBJ whole genome shotgun (WGS) entry which is preliminary data.</text>
</comment>
<feature type="domain" description="Ice-binding protein C-terminal" evidence="1">
    <location>
        <begin position="218"/>
        <end position="243"/>
    </location>
</feature>
<sequence>MSSTIRLCTTWLVLMLGLFCTTARSDPLAFVTFYGLDVQLFDLNAADGITPQMTLVETERFGSASQYSLPESSSPPLRETHIFDSGGIRLADTDGASWVVMLNAFIEAGATSTGGGAYAAAINDSFTFTLTPRTRAVFSSLTESFVTAVGDGSAIAVVGLTGNLNSVVGQFVNFEAFNVMTESGRRTLPVAVETASGDEVATGDISLRGNVYANSALPIPEPGQYGMLLAGLTLFAVTSWRARPSARLAGLRHRCRCRARPHLAGLAVACGLGAIAAPGLAHASSGSASVRNFSYQLIDLAPADGVTPSLTFTSAIINGSAYANVNNELGNPWDETLVITSYGVSAIEKGPGGASARVAPGSATADAIAWRGAFSAGSSSGYAFILSPNTHAVFSAIAETFLMHDHLFNPPDLSEAYAGLFGEMTTGAGQRTQFDSQLFSPTPGSAALRLAVHAFTGQLPGIGSVRAQAGATAIGVSPIPEPGAWAMLLSGLAFASMRIRRSRRDAIDA</sequence>
<dbReference type="Proteomes" id="UP000230390">
    <property type="component" value="Unassembled WGS sequence"/>
</dbReference>
<evidence type="ECO:0000313" key="3">
    <source>
        <dbReference type="Proteomes" id="UP000230390"/>
    </source>
</evidence>
<name>A0A2G8TG56_9BURK</name>
<reference evidence="2 3" key="1">
    <citation type="submission" date="2017-10" db="EMBL/GenBank/DDBJ databases">
        <title>Massilia psychrophilum sp. nov., a novel purple-pigmented bacterium isolated from Tianshan glacier, Xinjiang Municipality, China.</title>
        <authorList>
            <person name="Wang H."/>
        </authorList>
    </citation>
    <scope>NUCLEOTIDE SEQUENCE [LARGE SCALE GENOMIC DNA]</scope>
    <source>
        <strain evidence="2 3">JCM 30074</strain>
    </source>
</reference>
<evidence type="ECO:0000313" key="2">
    <source>
        <dbReference type="EMBL" id="PIL45004.1"/>
    </source>
</evidence>
<proteinExistence type="predicted"/>
<dbReference type="NCBIfam" id="TIGR02595">
    <property type="entry name" value="PEP_CTERM"/>
    <property type="match status" value="1"/>
</dbReference>
<dbReference type="Pfam" id="PF07589">
    <property type="entry name" value="PEP-CTERM"/>
    <property type="match status" value="1"/>
</dbReference>
<keyword evidence="3" id="KW-1185">Reference proteome</keyword>